<dbReference type="EC" id="2.3.2.27" evidence="6"/>
<evidence type="ECO:0000256" key="1">
    <source>
        <dbReference type="ARBA" id="ARBA00004123"/>
    </source>
</evidence>
<comment type="subcellular location">
    <subcellularLocation>
        <location evidence="1 6">Nucleus</location>
    </subcellularLocation>
</comment>
<dbReference type="AlphaFoldDB" id="A0A9W6U524"/>
<dbReference type="PANTHER" id="PTHR23163:SF0">
    <property type="entry name" value="E3 UBIQUITIN-PROTEIN LIGASE BRE1"/>
    <property type="match status" value="1"/>
</dbReference>
<dbReference type="GO" id="GO:0008270">
    <property type="term" value="F:zinc ion binding"/>
    <property type="evidence" value="ECO:0007669"/>
    <property type="project" value="UniProtKB-KW"/>
</dbReference>
<dbReference type="GO" id="GO:0033503">
    <property type="term" value="C:HULC complex"/>
    <property type="evidence" value="ECO:0007669"/>
    <property type="project" value="TreeGrafter"/>
</dbReference>
<dbReference type="GO" id="GO:0061630">
    <property type="term" value="F:ubiquitin protein ligase activity"/>
    <property type="evidence" value="ECO:0007669"/>
    <property type="project" value="UniProtKB-EC"/>
</dbReference>
<dbReference type="Proteomes" id="UP001165121">
    <property type="component" value="Unassembled WGS sequence"/>
</dbReference>
<evidence type="ECO:0000256" key="3">
    <source>
        <dbReference type="ARBA" id="ARBA00022771"/>
    </source>
</evidence>
<comment type="similarity">
    <text evidence="6">Belongs to the BRE1 family.</text>
</comment>
<dbReference type="GO" id="GO:0016567">
    <property type="term" value="P:protein ubiquitination"/>
    <property type="evidence" value="ECO:0007669"/>
    <property type="project" value="UniProtKB-UniRule"/>
</dbReference>
<protein>
    <recommendedName>
        <fullName evidence="6">E3 ubiquitin protein ligase</fullName>
        <ecNumber evidence="6">2.3.2.27</ecNumber>
    </recommendedName>
</protein>
<dbReference type="GO" id="GO:0005634">
    <property type="term" value="C:nucleus"/>
    <property type="evidence" value="ECO:0007669"/>
    <property type="project" value="UniProtKB-SubCell"/>
</dbReference>
<proteinExistence type="inferred from homology"/>
<feature type="compositionally biased region" description="Basic and acidic residues" evidence="8">
    <location>
        <begin position="338"/>
        <end position="356"/>
    </location>
</feature>
<keyword evidence="6" id="KW-0808">Transferase</keyword>
<keyword evidence="6" id="KW-0156">Chromatin regulator</keyword>
<dbReference type="PANTHER" id="PTHR23163">
    <property type="entry name" value="RING FINGER PROTEIN-RELATED"/>
    <property type="match status" value="1"/>
</dbReference>
<keyword evidence="4 6" id="KW-0862">Zinc</keyword>
<keyword evidence="5 6" id="KW-0539">Nucleus</keyword>
<keyword evidence="6 7" id="KW-0175">Coiled coil</keyword>
<name>A0A9W6U524_9STRA</name>
<evidence type="ECO:0000256" key="5">
    <source>
        <dbReference type="ARBA" id="ARBA00023242"/>
    </source>
</evidence>
<evidence type="ECO:0000313" key="10">
    <source>
        <dbReference type="Proteomes" id="UP001165121"/>
    </source>
</evidence>
<comment type="pathway">
    <text evidence="6">Protein modification; protein ubiquitination.</text>
</comment>
<dbReference type="EMBL" id="BSXT01000375">
    <property type="protein sequence ID" value="GMF25995.1"/>
    <property type="molecule type" value="Genomic_DNA"/>
</dbReference>
<evidence type="ECO:0000313" key="9">
    <source>
        <dbReference type="EMBL" id="GMF25995.1"/>
    </source>
</evidence>
<feature type="region of interest" description="Disordered" evidence="8">
    <location>
        <begin position="79"/>
        <end position="116"/>
    </location>
</feature>
<comment type="catalytic activity">
    <reaction evidence="6">
        <text>S-ubiquitinyl-[E2 ubiquitin-conjugating enzyme]-L-cysteine + [acceptor protein]-L-lysine = [E2 ubiquitin-conjugating enzyme]-L-cysteine + N(6)-ubiquitinyl-[acceptor protein]-L-lysine.</text>
        <dbReference type="EC" id="2.3.2.27"/>
    </reaction>
</comment>
<accession>A0A9W6U524</accession>
<evidence type="ECO:0000256" key="7">
    <source>
        <dbReference type="SAM" id="Coils"/>
    </source>
</evidence>
<keyword evidence="10" id="KW-1185">Reference proteome</keyword>
<keyword evidence="2 6" id="KW-0479">Metal-binding</keyword>
<sequence length="450" mass="49422">MGQAGREPGQVDDASGFCDDATGPPVPGENRPQGQVPHSAAVRHHGGAVHQHRTARLPGAPCSLWHLTLSEATAAMADTAAQNGERHRKRREALPGGASAAKKIRLEDPTPPEANPNTIEAVREKNRALEIDMKEKNRRIAYLAHKCEALYRSRGVTGASFRCLRRQWFQLQDELLAALKAVDPSSAVADEASTEAWQAALAAVDGFGQVRVRAEELRLNLPEWFITVAKDADEEEPDADVALPSDDDADDKALIREEDLTRMEQDVHGELTRRSDKTKELLQKLLAAVGAVAADKAKTIEYAQILQEKRAAVAETLILKGRLQSQRGSVNTDGADVDDVKTEQGAHSKNSGEKASSESSDTVTVKQEEIVKKEKEHAKIVGSLQETMSALSSKLHQERQKIESMRRELEKFKALEVAVSHTTLSLPEVMTTELFDLLFCVCDNFLVEKR</sequence>
<organism evidence="9 10">
    <name type="scientific">Phytophthora fragariaefolia</name>
    <dbReference type="NCBI Taxonomy" id="1490495"/>
    <lineage>
        <taxon>Eukaryota</taxon>
        <taxon>Sar</taxon>
        <taxon>Stramenopiles</taxon>
        <taxon>Oomycota</taxon>
        <taxon>Peronosporomycetes</taxon>
        <taxon>Peronosporales</taxon>
        <taxon>Peronosporaceae</taxon>
        <taxon>Phytophthora</taxon>
    </lineage>
</organism>
<evidence type="ECO:0000256" key="4">
    <source>
        <dbReference type="ARBA" id="ARBA00022833"/>
    </source>
</evidence>
<feature type="region of interest" description="Disordered" evidence="8">
    <location>
        <begin position="328"/>
        <end position="364"/>
    </location>
</feature>
<evidence type="ECO:0000256" key="8">
    <source>
        <dbReference type="SAM" id="MobiDB-lite"/>
    </source>
</evidence>
<keyword evidence="3 6" id="KW-0863">Zinc-finger</keyword>
<feature type="compositionally biased region" description="Basic residues" evidence="8">
    <location>
        <begin position="41"/>
        <end position="53"/>
    </location>
</feature>
<evidence type="ECO:0000256" key="2">
    <source>
        <dbReference type="ARBA" id="ARBA00022723"/>
    </source>
</evidence>
<keyword evidence="6" id="KW-0833">Ubl conjugation pathway</keyword>
<dbReference type="InterPro" id="IPR013956">
    <property type="entry name" value="E3_ubiquit_lig_Bre1"/>
</dbReference>
<dbReference type="OrthoDB" id="10266039at2759"/>
<comment type="caution">
    <text evidence="9">The sequence shown here is derived from an EMBL/GenBank/DDBJ whole genome shotgun (WGS) entry which is preliminary data.</text>
</comment>
<evidence type="ECO:0000256" key="6">
    <source>
        <dbReference type="RuleBase" id="RU365038"/>
    </source>
</evidence>
<feature type="coiled-coil region" evidence="7">
    <location>
        <begin position="388"/>
        <end position="415"/>
    </location>
</feature>
<dbReference type="GO" id="GO:0006325">
    <property type="term" value="P:chromatin organization"/>
    <property type="evidence" value="ECO:0007669"/>
    <property type="project" value="UniProtKB-KW"/>
</dbReference>
<feature type="region of interest" description="Disordered" evidence="8">
    <location>
        <begin position="1"/>
        <end position="53"/>
    </location>
</feature>
<gene>
    <name evidence="9" type="ORF">Pfra01_000479000</name>
</gene>
<reference evidence="9" key="1">
    <citation type="submission" date="2023-04" db="EMBL/GenBank/DDBJ databases">
        <title>Phytophthora fragariaefolia NBRC 109709.</title>
        <authorList>
            <person name="Ichikawa N."/>
            <person name="Sato H."/>
            <person name="Tonouchi N."/>
        </authorList>
    </citation>
    <scope>NUCLEOTIDE SEQUENCE</scope>
    <source>
        <strain evidence="9">NBRC 109709</strain>
    </source>
</reference>